<dbReference type="EMBL" id="CAJNOQ010034879">
    <property type="protein sequence ID" value="CAF1596960.1"/>
    <property type="molecule type" value="Genomic_DNA"/>
</dbReference>
<keyword evidence="4" id="KW-1185">Reference proteome</keyword>
<feature type="region of interest" description="Disordered" evidence="1">
    <location>
        <begin position="37"/>
        <end position="73"/>
    </location>
</feature>
<dbReference type="Proteomes" id="UP000663829">
    <property type="component" value="Unassembled WGS sequence"/>
</dbReference>
<feature type="compositionally biased region" description="Polar residues" evidence="1">
    <location>
        <begin position="1"/>
        <end position="15"/>
    </location>
</feature>
<comment type="caution">
    <text evidence="2">The sequence shown here is derived from an EMBL/GenBank/DDBJ whole genome shotgun (WGS) entry which is preliminary data.</text>
</comment>
<dbReference type="Proteomes" id="UP000681722">
    <property type="component" value="Unassembled WGS sequence"/>
</dbReference>
<name>A0A816AK36_9BILA</name>
<gene>
    <name evidence="2" type="ORF">GPM918_LOCUS42158</name>
    <name evidence="3" type="ORF">SRO942_LOCUS43346</name>
</gene>
<evidence type="ECO:0000313" key="2">
    <source>
        <dbReference type="EMBL" id="CAF1596960.1"/>
    </source>
</evidence>
<dbReference type="AlphaFoldDB" id="A0A816AK36"/>
<evidence type="ECO:0000313" key="3">
    <source>
        <dbReference type="EMBL" id="CAF4472113.1"/>
    </source>
</evidence>
<feature type="compositionally biased region" description="Polar residues" evidence="1">
    <location>
        <begin position="64"/>
        <end position="73"/>
    </location>
</feature>
<accession>A0A816AK36</accession>
<feature type="region of interest" description="Disordered" evidence="1">
    <location>
        <begin position="1"/>
        <end position="22"/>
    </location>
</feature>
<sequence>MSSPKSYDNSSGTTSHIKKQRELTSITNSLLLAKTLAMASTTTPPLPPPPPSTSSIKENVPTIEPTSTVETSPQLQQQQKAALRTLQLAAALNDPTFINYYQTLVNKNTTNHNNHLVNLPNNNTSILNSNLNHPPSTLNTKNHNNLDSSSSLVNLSLPSSIPTQKESKRYVLLADKKY</sequence>
<dbReference type="EMBL" id="CAJOBC010101187">
    <property type="protein sequence ID" value="CAF4472113.1"/>
    <property type="molecule type" value="Genomic_DNA"/>
</dbReference>
<proteinExistence type="predicted"/>
<organism evidence="2 4">
    <name type="scientific">Didymodactylos carnosus</name>
    <dbReference type="NCBI Taxonomy" id="1234261"/>
    <lineage>
        <taxon>Eukaryota</taxon>
        <taxon>Metazoa</taxon>
        <taxon>Spiralia</taxon>
        <taxon>Gnathifera</taxon>
        <taxon>Rotifera</taxon>
        <taxon>Eurotatoria</taxon>
        <taxon>Bdelloidea</taxon>
        <taxon>Philodinida</taxon>
        <taxon>Philodinidae</taxon>
        <taxon>Didymodactylos</taxon>
    </lineage>
</organism>
<reference evidence="2" key="1">
    <citation type="submission" date="2021-02" db="EMBL/GenBank/DDBJ databases">
        <authorList>
            <person name="Nowell W R."/>
        </authorList>
    </citation>
    <scope>NUCLEOTIDE SEQUENCE</scope>
</reference>
<evidence type="ECO:0000256" key="1">
    <source>
        <dbReference type="SAM" id="MobiDB-lite"/>
    </source>
</evidence>
<protein>
    <submittedName>
        <fullName evidence="2">Uncharacterized protein</fullName>
    </submittedName>
</protein>
<evidence type="ECO:0000313" key="4">
    <source>
        <dbReference type="Proteomes" id="UP000663829"/>
    </source>
</evidence>